<dbReference type="RefSeq" id="WP_250339311.1">
    <property type="nucleotide sequence ID" value="NZ_CP063231.1"/>
</dbReference>
<accession>A0ABY4T6U4</accession>
<feature type="transmembrane region" description="Helical" evidence="1">
    <location>
        <begin position="34"/>
        <end position="52"/>
    </location>
</feature>
<dbReference type="EMBL" id="CP063231">
    <property type="protein sequence ID" value="URL58614.1"/>
    <property type="molecule type" value="Genomic_DNA"/>
</dbReference>
<keyword evidence="1" id="KW-0472">Membrane</keyword>
<keyword evidence="1" id="KW-1133">Transmembrane helix</keyword>
<evidence type="ECO:0000256" key="1">
    <source>
        <dbReference type="SAM" id="Phobius"/>
    </source>
</evidence>
<evidence type="ECO:0000313" key="2">
    <source>
        <dbReference type="EMBL" id="URL58614.1"/>
    </source>
</evidence>
<gene>
    <name evidence="2" type="ORF">IM816_00270</name>
</gene>
<dbReference type="Proteomes" id="UP001056681">
    <property type="component" value="Chromosome"/>
</dbReference>
<name>A0ABY4T6U4_9GAMM</name>
<organism evidence="2 3">
    <name type="scientific">Luteibacter flocculans</name>
    <dbReference type="NCBI Taxonomy" id="2780091"/>
    <lineage>
        <taxon>Bacteria</taxon>
        <taxon>Pseudomonadati</taxon>
        <taxon>Pseudomonadota</taxon>
        <taxon>Gammaproteobacteria</taxon>
        <taxon>Lysobacterales</taxon>
        <taxon>Rhodanobacteraceae</taxon>
        <taxon>Luteibacter</taxon>
    </lineage>
</organism>
<evidence type="ECO:0000313" key="3">
    <source>
        <dbReference type="Proteomes" id="UP001056681"/>
    </source>
</evidence>
<feature type="transmembrane region" description="Helical" evidence="1">
    <location>
        <begin position="58"/>
        <end position="80"/>
    </location>
</feature>
<feature type="transmembrane region" description="Helical" evidence="1">
    <location>
        <begin position="6"/>
        <end position="22"/>
    </location>
</feature>
<evidence type="ECO:0008006" key="4">
    <source>
        <dbReference type="Google" id="ProtNLM"/>
    </source>
</evidence>
<sequence length="89" mass="9363">MDVLGCVAAFAAIAFFYLASSHQRLLRHPLGRGARLAAAALAVVAVLAWVASATSLPGFFAALTALMLGAVALPYLVWLVRPAAERSRR</sequence>
<protein>
    <recommendedName>
        <fullName evidence="4">DUF3325 domain-containing protein</fullName>
    </recommendedName>
</protein>
<keyword evidence="1" id="KW-0812">Transmembrane</keyword>
<reference evidence="2" key="1">
    <citation type="submission" date="2020-10" db="EMBL/GenBank/DDBJ databases">
        <title>Whole-genome sequence of Luteibacter sp. EIF3.</title>
        <authorList>
            <person name="Friedrich I."/>
            <person name="Hertel R."/>
            <person name="Daniel R."/>
        </authorList>
    </citation>
    <scope>NUCLEOTIDE SEQUENCE</scope>
    <source>
        <strain evidence="2">EIF3</strain>
    </source>
</reference>
<proteinExistence type="predicted"/>
<keyword evidence="3" id="KW-1185">Reference proteome</keyword>